<keyword evidence="1" id="KW-0472">Membrane</keyword>
<feature type="transmembrane region" description="Helical" evidence="1">
    <location>
        <begin position="82"/>
        <end position="101"/>
    </location>
</feature>
<evidence type="ECO:0000256" key="1">
    <source>
        <dbReference type="SAM" id="Phobius"/>
    </source>
</evidence>
<evidence type="ECO:0000313" key="3">
    <source>
        <dbReference type="Proteomes" id="UP000078286"/>
    </source>
</evidence>
<gene>
    <name evidence="2" type="ORF">M979_4048</name>
</gene>
<comment type="caution">
    <text evidence="2">The sequence shown here is derived from an EMBL/GenBank/DDBJ whole genome shotgun (WGS) entry which is preliminary data.</text>
</comment>
<name>A0A1B7HHI7_9ENTR</name>
<evidence type="ECO:0000313" key="2">
    <source>
        <dbReference type="EMBL" id="OAT15100.1"/>
    </source>
</evidence>
<feature type="transmembrane region" description="Helical" evidence="1">
    <location>
        <begin position="52"/>
        <end position="70"/>
    </location>
</feature>
<keyword evidence="1" id="KW-0812">Transmembrane</keyword>
<dbReference type="PANTHER" id="PTHR34980">
    <property type="entry name" value="INNER MEMBRANE PROTEIN-RELATED-RELATED"/>
    <property type="match status" value="1"/>
</dbReference>
<keyword evidence="1" id="KW-1133">Transmembrane helix</keyword>
<dbReference type="Proteomes" id="UP000078286">
    <property type="component" value="Unassembled WGS sequence"/>
</dbReference>
<feature type="transmembrane region" description="Helical" evidence="1">
    <location>
        <begin position="23"/>
        <end position="40"/>
    </location>
</feature>
<keyword evidence="3" id="KW-1185">Reference proteome</keyword>
<sequence length="127" mass="14755">MDWYFKVLKNYLGFSGRARRKEFWMFILVNLVLTVVLSILDKMLGLRIAGDEGALTTIYGVLIFLPYWAVQFRRLHDTDRSAWWLLLLLIPLVGWLIILAFNCQNGTPGENEYGADPKRLDARFVSE</sequence>
<organism evidence="2 3">
    <name type="scientific">Buttiauxella noackiae ATCC 51607</name>
    <dbReference type="NCBI Taxonomy" id="1354255"/>
    <lineage>
        <taxon>Bacteria</taxon>
        <taxon>Pseudomonadati</taxon>
        <taxon>Pseudomonadota</taxon>
        <taxon>Gammaproteobacteria</taxon>
        <taxon>Enterobacterales</taxon>
        <taxon>Enterobacteriaceae</taxon>
        <taxon>Buttiauxella</taxon>
    </lineage>
</organism>
<dbReference type="PATRIC" id="fig|1354255.3.peg.4164"/>
<reference evidence="2 3" key="1">
    <citation type="submission" date="2016-04" db="EMBL/GenBank/DDBJ databases">
        <title>ATOL: Assembling a taxonomically balanced genome-scale reconstruction of the evolutionary history of the Enterobacteriaceae.</title>
        <authorList>
            <person name="Plunkett G.III."/>
            <person name="Neeno-Eckwall E.C."/>
            <person name="Glasner J.D."/>
            <person name="Perna N.T."/>
        </authorList>
    </citation>
    <scope>NUCLEOTIDE SEQUENCE [LARGE SCALE GENOMIC DNA]</scope>
    <source>
        <strain evidence="2 3">ATCC 51607</strain>
    </source>
</reference>
<dbReference type="RefSeq" id="WP_064556177.1">
    <property type="nucleotide sequence ID" value="NZ_LXEO01000065.1"/>
</dbReference>
<dbReference type="GO" id="GO:0005886">
    <property type="term" value="C:plasma membrane"/>
    <property type="evidence" value="ECO:0007669"/>
    <property type="project" value="TreeGrafter"/>
</dbReference>
<accession>A0A1B7HHI7</accession>
<dbReference type="AlphaFoldDB" id="A0A1B7HHI7"/>
<protein>
    <submittedName>
        <fullName evidence="2">Integral membrane protein</fullName>
    </submittedName>
</protein>
<proteinExistence type="predicted"/>
<dbReference type="PANTHER" id="PTHR34980:SF2">
    <property type="entry name" value="INNER MEMBRANE PROTEIN YHAH-RELATED"/>
    <property type="match status" value="1"/>
</dbReference>
<dbReference type="Pfam" id="PF05656">
    <property type="entry name" value="DUF805"/>
    <property type="match status" value="1"/>
</dbReference>
<dbReference type="InterPro" id="IPR008523">
    <property type="entry name" value="DUF805"/>
</dbReference>
<dbReference type="EMBL" id="LXEO01000065">
    <property type="protein sequence ID" value="OAT15100.1"/>
    <property type="molecule type" value="Genomic_DNA"/>
</dbReference>